<proteinExistence type="predicted"/>
<feature type="region of interest" description="Disordered" evidence="1">
    <location>
        <begin position="348"/>
        <end position="392"/>
    </location>
</feature>
<feature type="compositionally biased region" description="Polar residues" evidence="1">
    <location>
        <begin position="135"/>
        <end position="145"/>
    </location>
</feature>
<evidence type="ECO:0000256" key="1">
    <source>
        <dbReference type="SAM" id="MobiDB-lite"/>
    </source>
</evidence>
<feature type="region of interest" description="Disordered" evidence="1">
    <location>
        <begin position="515"/>
        <end position="556"/>
    </location>
</feature>
<feature type="compositionally biased region" description="Polar residues" evidence="1">
    <location>
        <begin position="537"/>
        <end position="550"/>
    </location>
</feature>
<gene>
    <name evidence="2" type="ORF">TCHU04912_LOCUS19052</name>
</gene>
<protein>
    <submittedName>
        <fullName evidence="2">Uncharacterized protein</fullName>
    </submittedName>
</protein>
<accession>A0A7S1T367</accession>
<dbReference type="EMBL" id="HBGG01036731">
    <property type="protein sequence ID" value="CAD9216805.1"/>
    <property type="molecule type" value="Transcribed_RNA"/>
</dbReference>
<reference evidence="2" key="1">
    <citation type="submission" date="2021-01" db="EMBL/GenBank/DDBJ databases">
        <authorList>
            <person name="Corre E."/>
            <person name="Pelletier E."/>
            <person name="Niang G."/>
            <person name="Scheremetjew M."/>
            <person name="Finn R."/>
            <person name="Kale V."/>
            <person name="Holt S."/>
            <person name="Cochrane G."/>
            <person name="Meng A."/>
            <person name="Brown T."/>
            <person name="Cohen L."/>
        </authorList>
    </citation>
    <scope>NUCLEOTIDE SEQUENCE</scope>
    <source>
        <strain evidence="2">PLY429</strain>
    </source>
</reference>
<evidence type="ECO:0000313" key="2">
    <source>
        <dbReference type="EMBL" id="CAD9216805.1"/>
    </source>
</evidence>
<feature type="region of interest" description="Disordered" evidence="1">
    <location>
        <begin position="584"/>
        <end position="605"/>
    </location>
</feature>
<feature type="region of interest" description="Disordered" evidence="1">
    <location>
        <begin position="414"/>
        <end position="449"/>
    </location>
</feature>
<name>A0A7S1T367_9CHLO</name>
<organism evidence="2">
    <name type="scientific">Tetraselmis chuii</name>
    <dbReference type="NCBI Taxonomy" id="63592"/>
    <lineage>
        <taxon>Eukaryota</taxon>
        <taxon>Viridiplantae</taxon>
        <taxon>Chlorophyta</taxon>
        <taxon>core chlorophytes</taxon>
        <taxon>Chlorodendrophyceae</taxon>
        <taxon>Chlorodendrales</taxon>
        <taxon>Chlorodendraceae</taxon>
        <taxon>Tetraselmis</taxon>
    </lineage>
</organism>
<sequence length="605" mass="64972">MESHLRTRSGTLQDLGYSSLPELIFAAQTAGLLWMRGALVDHSGSSEDANPIRAEIVEVPDQSTENPSHVMYWLVLGFSQKEARVYMQKAHNCEWGDIVVARLANSSPFYDWKLYLQWYASAQSEAKQPPKKNSHTAGSDSSGVNASPKVESVESEHAPQGSDPLSPDALKVEADSAHADPCREEYWWALGFSLEEARDFMGKAQTKTWSCTVVAKLASNSARFHRKLHGLWQDCAIPAKPDSSAGSGSDGIEASGTTPQVLRTPFDVDVHAGVDMPTDTGSCSKRVEYSRHALLGMRTLVGEQTLVGDFTLPPELRSQQDGTYGGGNGTVAELASNGCLTRRTALHENQDDAPKIANDLPAKSDVAGSEQPTAKENVAPCQKQESPPPIDAQPKESDYLCVFEGFQSFVTGPPALVPSGGRNKDNSAGVESGPGNPAGIIMGKTEDDPTNPHHVKYWLLLGFAEERAKIYALKARDQNWEDEAVADFASNSPLYDSEMHQRQLRASAQFAESFRAGEGKSGPDLAAPVANKDDNTPKQTEGSSSVTPSIDSDGGECVTFDVMEAPGESGGGAVLPIALNGTVEKNTSPRVGETVEQENLLLALD</sequence>
<dbReference type="AlphaFoldDB" id="A0A7S1T367"/>
<feature type="region of interest" description="Disordered" evidence="1">
    <location>
        <begin position="126"/>
        <end position="168"/>
    </location>
</feature>